<name>A0A378JQD1_9GAMM</name>
<dbReference type="EMBL" id="UGOD01000001">
    <property type="protein sequence ID" value="STX50332.1"/>
    <property type="molecule type" value="Genomic_DNA"/>
</dbReference>
<dbReference type="OrthoDB" id="5639428at2"/>
<protein>
    <submittedName>
        <fullName evidence="1">Uncharacterized protein</fullName>
    </submittedName>
</protein>
<dbReference type="Proteomes" id="UP000254794">
    <property type="component" value="Unassembled WGS sequence"/>
</dbReference>
<evidence type="ECO:0000313" key="1">
    <source>
        <dbReference type="EMBL" id="STX50332.1"/>
    </source>
</evidence>
<dbReference type="RefSeq" id="WP_115330050.1">
    <property type="nucleotide sequence ID" value="NZ_CAAAHP010000009.1"/>
</dbReference>
<organism evidence="1 2">
    <name type="scientific">Legionella busanensis</name>
    <dbReference type="NCBI Taxonomy" id="190655"/>
    <lineage>
        <taxon>Bacteria</taxon>
        <taxon>Pseudomonadati</taxon>
        <taxon>Pseudomonadota</taxon>
        <taxon>Gammaproteobacteria</taxon>
        <taxon>Legionellales</taxon>
        <taxon>Legionellaceae</taxon>
        <taxon>Legionella</taxon>
    </lineage>
</organism>
<reference evidence="1 2" key="1">
    <citation type="submission" date="2018-06" db="EMBL/GenBank/DDBJ databases">
        <authorList>
            <consortium name="Pathogen Informatics"/>
            <person name="Doyle S."/>
        </authorList>
    </citation>
    <scope>NUCLEOTIDE SEQUENCE [LARGE SCALE GENOMIC DNA]</scope>
    <source>
        <strain evidence="1 2">NCTC13316</strain>
    </source>
</reference>
<keyword evidence="2" id="KW-1185">Reference proteome</keyword>
<gene>
    <name evidence="1" type="ORF">NCTC13316_00408</name>
</gene>
<evidence type="ECO:0000313" key="2">
    <source>
        <dbReference type="Proteomes" id="UP000254794"/>
    </source>
</evidence>
<accession>A0A378JQD1</accession>
<dbReference type="AlphaFoldDB" id="A0A378JQD1"/>
<sequence length="92" mass="10782">MHKIKIFFLLIFLPVHLVFANCDLTRFRWECDIRIYPKPTRGATSLVYCGNSYGYVTPANFDILSRYHRRSINMVLKINGEFVEAPCIPGRR</sequence>
<proteinExistence type="predicted"/>